<gene>
    <name evidence="6" type="ORF">LTRI10_LOCUS52227</name>
</gene>
<keyword evidence="2" id="KW-1015">Disulfide bond</keyword>
<evidence type="ECO:0000259" key="5">
    <source>
        <dbReference type="SMART" id="SM00856"/>
    </source>
</evidence>
<protein>
    <recommendedName>
        <fullName evidence="5">Pectinesterase inhibitor domain-containing protein</fullName>
    </recommendedName>
</protein>
<evidence type="ECO:0000313" key="6">
    <source>
        <dbReference type="EMBL" id="CAL1412971.1"/>
    </source>
</evidence>
<keyword evidence="1 4" id="KW-0732">Signal</keyword>
<proteinExistence type="inferred from homology"/>
<evidence type="ECO:0000256" key="1">
    <source>
        <dbReference type="ARBA" id="ARBA00022729"/>
    </source>
</evidence>
<dbReference type="AlphaFoldDB" id="A0AAV2GQA5"/>
<feature type="signal peptide" evidence="4">
    <location>
        <begin position="1"/>
        <end position="26"/>
    </location>
</feature>
<evidence type="ECO:0000313" key="7">
    <source>
        <dbReference type="Proteomes" id="UP001497516"/>
    </source>
</evidence>
<dbReference type="Pfam" id="PF04043">
    <property type="entry name" value="PMEI"/>
    <property type="match status" value="1"/>
</dbReference>
<feature type="domain" description="Pectinesterase inhibitor" evidence="5">
    <location>
        <begin position="27"/>
        <end position="173"/>
    </location>
</feature>
<dbReference type="SMART" id="SM00856">
    <property type="entry name" value="PMEI"/>
    <property type="match status" value="1"/>
</dbReference>
<evidence type="ECO:0000256" key="4">
    <source>
        <dbReference type="SAM" id="SignalP"/>
    </source>
</evidence>
<dbReference type="Proteomes" id="UP001497516">
    <property type="component" value="Chromosome 9"/>
</dbReference>
<dbReference type="CDD" id="cd15796">
    <property type="entry name" value="CIF_like"/>
    <property type="match status" value="1"/>
</dbReference>
<sequence>MAIPTQQLATLVAVSFLLLLPHPSAAQPNHLITETCKKTPDFDLCVSSLSAAPRAARATTVRELALAMIHVVEAKATTTSLYIKQLAKTASFRGEEEAALKACEFYYGIIIDYDVPGAVTEVRYANPKFGVDSMVDSAREAELCEEEFRGGNKSPLTGLNMAVRRLANVAVAIIKSVH</sequence>
<dbReference type="NCBIfam" id="TIGR01614">
    <property type="entry name" value="PME_inhib"/>
    <property type="match status" value="1"/>
</dbReference>
<dbReference type="InterPro" id="IPR035513">
    <property type="entry name" value="Invertase/methylesterase_inhib"/>
</dbReference>
<evidence type="ECO:0000256" key="3">
    <source>
        <dbReference type="ARBA" id="ARBA00038471"/>
    </source>
</evidence>
<feature type="chain" id="PRO_5043987917" description="Pectinesterase inhibitor domain-containing protein" evidence="4">
    <location>
        <begin position="27"/>
        <end position="178"/>
    </location>
</feature>
<dbReference type="PANTHER" id="PTHR35357">
    <property type="entry name" value="OS02G0537100 PROTEIN"/>
    <property type="match status" value="1"/>
</dbReference>
<dbReference type="EMBL" id="OZ034822">
    <property type="protein sequence ID" value="CAL1412971.1"/>
    <property type="molecule type" value="Genomic_DNA"/>
</dbReference>
<comment type="similarity">
    <text evidence="3">Belongs to the PMEI family.</text>
</comment>
<dbReference type="PANTHER" id="PTHR35357:SF8">
    <property type="entry name" value="OS01G0111000 PROTEIN"/>
    <property type="match status" value="1"/>
</dbReference>
<organism evidence="6 7">
    <name type="scientific">Linum trigynum</name>
    <dbReference type="NCBI Taxonomy" id="586398"/>
    <lineage>
        <taxon>Eukaryota</taxon>
        <taxon>Viridiplantae</taxon>
        <taxon>Streptophyta</taxon>
        <taxon>Embryophyta</taxon>
        <taxon>Tracheophyta</taxon>
        <taxon>Spermatophyta</taxon>
        <taxon>Magnoliopsida</taxon>
        <taxon>eudicotyledons</taxon>
        <taxon>Gunneridae</taxon>
        <taxon>Pentapetalae</taxon>
        <taxon>rosids</taxon>
        <taxon>fabids</taxon>
        <taxon>Malpighiales</taxon>
        <taxon>Linaceae</taxon>
        <taxon>Linum</taxon>
    </lineage>
</organism>
<evidence type="ECO:0000256" key="2">
    <source>
        <dbReference type="ARBA" id="ARBA00023157"/>
    </source>
</evidence>
<keyword evidence="7" id="KW-1185">Reference proteome</keyword>
<name>A0AAV2GQA5_9ROSI</name>
<dbReference type="InterPro" id="IPR006501">
    <property type="entry name" value="Pectinesterase_inhib_dom"/>
</dbReference>
<reference evidence="6 7" key="1">
    <citation type="submission" date="2024-04" db="EMBL/GenBank/DDBJ databases">
        <authorList>
            <person name="Fracassetti M."/>
        </authorList>
    </citation>
    <scope>NUCLEOTIDE SEQUENCE [LARGE SCALE GENOMIC DNA]</scope>
</reference>
<dbReference type="InterPro" id="IPR034087">
    <property type="entry name" value="C/VIF1"/>
</dbReference>
<dbReference type="SUPFAM" id="SSF101148">
    <property type="entry name" value="Plant invertase/pectin methylesterase inhibitor"/>
    <property type="match status" value="1"/>
</dbReference>
<dbReference type="Gene3D" id="1.20.140.40">
    <property type="entry name" value="Invertase/pectin methylesterase inhibitor family protein"/>
    <property type="match status" value="1"/>
</dbReference>
<accession>A0AAV2GQA5</accession>
<dbReference type="GO" id="GO:0004857">
    <property type="term" value="F:enzyme inhibitor activity"/>
    <property type="evidence" value="ECO:0007669"/>
    <property type="project" value="InterPro"/>
</dbReference>